<evidence type="ECO:0000313" key="2">
    <source>
        <dbReference type="EMBL" id="SEF83589.1"/>
    </source>
</evidence>
<dbReference type="SUPFAM" id="SSF103481">
    <property type="entry name" value="Multidrug resistance efflux transporter EmrE"/>
    <property type="match status" value="1"/>
</dbReference>
<reference evidence="2 3" key="1">
    <citation type="submission" date="2016-10" db="EMBL/GenBank/DDBJ databases">
        <authorList>
            <person name="de Groot N.N."/>
        </authorList>
    </citation>
    <scope>NUCLEOTIDE SEQUENCE [LARGE SCALE GENOMIC DNA]</scope>
    <source>
        <strain evidence="2 3">DSM 23413</strain>
    </source>
</reference>
<dbReference type="InterPro" id="IPR037185">
    <property type="entry name" value="EmrE-like"/>
</dbReference>
<dbReference type="Proteomes" id="UP000236742">
    <property type="component" value="Unassembled WGS sequence"/>
</dbReference>
<protein>
    <recommendedName>
        <fullName evidence="4">EamA-like transporter family protein</fullName>
    </recommendedName>
</protein>
<dbReference type="EMBL" id="FNVD01000005">
    <property type="protein sequence ID" value="SEF83589.1"/>
    <property type="molecule type" value="Genomic_DNA"/>
</dbReference>
<name>A0A1H5V8A6_9RHOB</name>
<evidence type="ECO:0008006" key="4">
    <source>
        <dbReference type="Google" id="ProtNLM"/>
    </source>
</evidence>
<keyword evidence="1" id="KW-0812">Transmembrane</keyword>
<gene>
    <name evidence="2" type="ORF">SAMN05421751_105220</name>
</gene>
<dbReference type="RefSeq" id="WP_104007665.1">
    <property type="nucleotide sequence ID" value="NZ_FNVD01000005.1"/>
</dbReference>
<sequence>MKAVQDFPDLSPLGRTTITLAGGMVLMVLVTAVMGTMGSDMLPRGTVGVEQFGLLTIYAVTGMALSQVMWIASVGRLGIAVASFHINIAPFYVMVILLSLGGAWDWRQATGAAIVALGVVLSQGGGWVGRR</sequence>
<evidence type="ECO:0000313" key="3">
    <source>
        <dbReference type="Proteomes" id="UP000236742"/>
    </source>
</evidence>
<keyword evidence="1" id="KW-1133">Transmembrane helix</keyword>
<organism evidence="2 3">
    <name type="scientific">Jhaorihella thermophila</name>
    <dbReference type="NCBI Taxonomy" id="488547"/>
    <lineage>
        <taxon>Bacteria</taxon>
        <taxon>Pseudomonadati</taxon>
        <taxon>Pseudomonadota</taxon>
        <taxon>Alphaproteobacteria</taxon>
        <taxon>Rhodobacterales</taxon>
        <taxon>Paracoccaceae</taxon>
        <taxon>Jhaorihella</taxon>
    </lineage>
</organism>
<dbReference type="AlphaFoldDB" id="A0A1H5V8A6"/>
<feature type="transmembrane region" description="Helical" evidence="1">
    <location>
        <begin position="52"/>
        <end position="72"/>
    </location>
</feature>
<feature type="transmembrane region" description="Helical" evidence="1">
    <location>
        <begin position="110"/>
        <end position="129"/>
    </location>
</feature>
<evidence type="ECO:0000256" key="1">
    <source>
        <dbReference type="SAM" id="Phobius"/>
    </source>
</evidence>
<accession>A0A1H5V8A6</accession>
<dbReference type="OrthoDB" id="7685518at2"/>
<keyword evidence="3" id="KW-1185">Reference proteome</keyword>
<feature type="transmembrane region" description="Helical" evidence="1">
    <location>
        <begin position="12"/>
        <end position="32"/>
    </location>
</feature>
<proteinExistence type="predicted"/>
<keyword evidence="1" id="KW-0472">Membrane</keyword>
<feature type="transmembrane region" description="Helical" evidence="1">
    <location>
        <begin position="84"/>
        <end position="104"/>
    </location>
</feature>